<keyword evidence="1" id="KW-1133">Transmembrane helix</keyword>
<dbReference type="EMBL" id="JAOQAZ010000010">
    <property type="protein sequence ID" value="KAJ4263626.1"/>
    <property type="molecule type" value="Genomic_DNA"/>
</dbReference>
<sequence>MSTEKSPFKATAFGLWSLLFGFLWSAATYRALSHTPTAFSLIFLLIAFTLEAFLLLKTASYIPALSPWTRRFTKFFYETRDSAMVLPIMSIIWLISILLIGGMTFIDLISPGPVSNTLTFISNHLTGVVAGIIYVGSILNFIALGFWVIWAGIKAFQRVYRLKSPEEEEAMALTAKDDDEWNDFQDDSGN</sequence>
<proteinExistence type="predicted"/>
<evidence type="ECO:0000256" key="1">
    <source>
        <dbReference type="SAM" id="Phobius"/>
    </source>
</evidence>
<feature type="transmembrane region" description="Helical" evidence="1">
    <location>
        <begin position="126"/>
        <end position="153"/>
    </location>
</feature>
<keyword evidence="3" id="KW-1185">Reference proteome</keyword>
<dbReference type="OrthoDB" id="5044133at2759"/>
<name>A0A9W8S2Y6_9HYPO</name>
<keyword evidence="1" id="KW-0812">Transmembrane</keyword>
<feature type="transmembrane region" description="Helical" evidence="1">
    <location>
        <begin position="38"/>
        <end position="62"/>
    </location>
</feature>
<dbReference type="Proteomes" id="UP001152049">
    <property type="component" value="Unassembled WGS sequence"/>
</dbReference>
<evidence type="ECO:0000313" key="3">
    <source>
        <dbReference type="Proteomes" id="UP001152049"/>
    </source>
</evidence>
<feature type="transmembrane region" description="Helical" evidence="1">
    <location>
        <begin position="12"/>
        <end position="32"/>
    </location>
</feature>
<reference evidence="2" key="1">
    <citation type="submission" date="2022-09" db="EMBL/GenBank/DDBJ databases">
        <title>Fusarium specimens isolated from Avocado Roots.</title>
        <authorList>
            <person name="Stajich J."/>
            <person name="Roper C."/>
            <person name="Heimlech-Rivalta G."/>
        </authorList>
    </citation>
    <scope>NUCLEOTIDE SEQUENCE</scope>
    <source>
        <strain evidence="2">CF00136</strain>
    </source>
</reference>
<feature type="transmembrane region" description="Helical" evidence="1">
    <location>
        <begin position="83"/>
        <end position="106"/>
    </location>
</feature>
<comment type="caution">
    <text evidence="2">The sequence shown here is derived from an EMBL/GenBank/DDBJ whole genome shotgun (WGS) entry which is preliminary data.</text>
</comment>
<accession>A0A9W8S2Y6</accession>
<organism evidence="2 3">
    <name type="scientific">Fusarium torreyae</name>
    <dbReference type="NCBI Taxonomy" id="1237075"/>
    <lineage>
        <taxon>Eukaryota</taxon>
        <taxon>Fungi</taxon>
        <taxon>Dikarya</taxon>
        <taxon>Ascomycota</taxon>
        <taxon>Pezizomycotina</taxon>
        <taxon>Sordariomycetes</taxon>
        <taxon>Hypocreomycetidae</taxon>
        <taxon>Hypocreales</taxon>
        <taxon>Nectriaceae</taxon>
        <taxon>Fusarium</taxon>
    </lineage>
</organism>
<evidence type="ECO:0000313" key="2">
    <source>
        <dbReference type="EMBL" id="KAJ4263626.1"/>
    </source>
</evidence>
<gene>
    <name evidence="2" type="ORF">NW762_006449</name>
</gene>
<keyword evidence="1" id="KW-0472">Membrane</keyword>
<dbReference type="AlphaFoldDB" id="A0A9W8S2Y6"/>
<protein>
    <submittedName>
        <fullName evidence="2">Uncharacterized protein</fullName>
    </submittedName>
</protein>